<dbReference type="RefSeq" id="WP_044993344.1">
    <property type="nucleotide sequence ID" value="NZ_FQVY01000004.1"/>
</dbReference>
<dbReference type="SUPFAM" id="SSF103084">
    <property type="entry name" value="Holliday junction resolvase RusA"/>
    <property type="match status" value="1"/>
</dbReference>
<dbReference type="EMBL" id="FQVY01000004">
    <property type="protein sequence ID" value="SHG51225.1"/>
    <property type="molecule type" value="Genomic_DNA"/>
</dbReference>
<dbReference type="Proteomes" id="UP000184089">
    <property type="component" value="Unassembled WGS sequence"/>
</dbReference>
<organism evidence="1 2">
    <name type="scientific">Bittarella massiliensis</name>
    <name type="common">ex Durand et al. 2017</name>
    <dbReference type="NCBI Taxonomy" id="1720313"/>
    <lineage>
        <taxon>Bacteria</taxon>
        <taxon>Bacillati</taxon>
        <taxon>Bacillota</taxon>
        <taxon>Clostridia</taxon>
        <taxon>Eubacteriales</taxon>
        <taxon>Oscillospiraceae</taxon>
        <taxon>Bittarella (ex Durand et al. 2017)</taxon>
    </lineage>
</organism>
<evidence type="ECO:0000313" key="1">
    <source>
        <dbReference type="EMBL" id="SHG51225.1"/>
    </source>
</evidence>
<dbReference type="GO" id="GO:0000287">
    <property type="term" value="F:magnesium ion binding"/>
    <property type="evidence" value="ECO:0007669"/>
    <property type="project" value="InterPro"/>
</dbReference>
<comment type="caution">
    <text evidence="1">The sequence shown here is derived from an EMBL/GenBank/DDBJ whole genome shotgun (WGS) entry which is preliminary data.</text>
</comment>
<accession>A0AAQ1MFC3</accession>
<dbReference type="Gene3D" id="3.30.1330.70">
    <property type="entry name" value="Holliday junction resolvase RusA"/>
    <property type="match status" value="1"/>
</dbReference>
<dbReference type="GO" id="GO:0006281">
    <property type="term" value="P:DNA repair"/>
    <property type="evidence" value="ECO:0007669"/>
    <property type="project" value="InterPro"/>
</dbReference>
<proteinExistence type="predicted"/>
<evidence type="ECO:0000313" key="2">
    <source>
        <dbReference type="Proteomes" id="UP000184089"/>
    </source>
</evidence>
<sequence>MVYTIPEIPPSNNRYIGRDVRWRYQAEKRRWAGLIALHCHPRPQKPVGRAVVTIRYYFPDWRRRDPDNYSGKMLLDGLVCCGVLEDDSFSCVSLRLEARKDKQNPRTEIEIEEAP</sequence>
<reference evidence="2" key="1">
    <citation type="submission" date="2016-11" db="EMBL/GenBank/DDBJ databases">
        <authorList>
            <person name="Jaros S."/>
            <person name="Januszkiewicz K."/>
            <person name="Wedrychowicz H."/>
        </authorList>
    </citation>
    <scope>NUCLEOTIDE SEQUENCE [LARGE SCALE GENOMIC DNA]</scope>
    <source>
        <strain evidence="2">DSM 4029</strain>
    </source>
</reference>
<dbReference type="InterPro" id="IPR008822">
    <property type="entry name" value="Endonuclease_RusA-like"/>
</dbReference>
<dbReference type="GO" id="GO:0006310">
    <property type="term" value="P:DNA recombination"/>
    <property type="evidence" value="ECO:0007669"/>
    <property type="project" value="InterPro"/>
</dbReference>
<dbReference type="Pfam" id="PF05866">
    <property type="entry name" value="RusA"/>
    <property type="match status" value="1"/>
</dbReference>
<protein>
    <submittedName>
        <fullName evidence="1">Endodeoxyribonuclease RusA</fullName>
    </submittedName>
</protein>
<gene>
    <name evidence="1" type="ORF">SAMN05444424_2615</name>
</gene>
<name>A0AAQ1MFC3_9FIRM</name>
<dbReference type="InterPro" id="IPR036614">
    <property type="entry name" value="RusA-like_sf"/>
</dbReference>
<dbReference type="AlphaFoldDB" id="A0AAQ1MFC3"/>